<feature type="domain" description="DUF5655" evidence="1">
    <location>
        <begin position="2"/>
        <end position="87"/>
    </location>
</feature>
<evidence type="ECO:0000259" key="1">
    <source>
        <dbReference type="Pfam" id="PF18899"/>
    </source>
</evidence>
<protein>
    <submittedName>
        <fullName evidence="2">Predicted transport protein</fullName>
    </submittedName>
</protein>
<organism evidence="2 3">
    <name type="scientific">Hespellia stercorisuis DSM 15480</name>
    <dbReference type="NCBI Taxonomy" id="1121950"/>
    <lineage>
        <taxon>Bacteria</taxon>
        <taxon>Bacillati</taxon>
        <taxon>Bacillota</taxon>
        <taxon>Clostridia</taxon>
        <taxon>Lachnospirales</taxon>
        <taxon>Lachnospiraceae</taxon>
        <taxon>Hespellia</taxon>
    </lineage>
</organism>
<reference evidence="2 3" key="1">
    <citation type="submission" date="2016-11" db="EMBL/GenBank/DDBJ databases">
        <authorList>
            <person name="Jaros S."/>
            <person name="Januszkiewicz K."/>
            <person name="Wedrychowicz H."/>
        </authorList>
    </citation>
    <scope>NUCLEOTIDE SEQUENCE [LARGE SCALE GENOMIC DNA]</scope>
    <source>
        <strain evidence="2 3">DSM 15480</strain>
    </source>
</reference>
<dbReference type="InterPro" id="IPR043714">
    <property type="entry name" value="DUF5655"/>
</dbReference>
<sequence>MNLGTAVRREFKKLYVAYKMDTNFTDIIIQKSRLRISVNMKFSEIADPKGLCKDVTGIGKWGNGDVELYLDGLDGLDDVMKIIEQSFAAHEND</sequence>
<dbReference type="Pfam" id="PF18899">
    <property type="entry name" value="DUF5655"/>
    <property type="match status" value="1"/>
</dbReference>
<keyword evidence="3" id="KW-1185">Reference proteome</keyword>
<dbReference type="STRING" id="1121950.SAMN02745243_01006"/>
<dbReference type="AlphaFoldDB" id="A0A1M6KWD9"/>
<dbReference type="Proteomes" id="UP000184301">
    <property type="component" value="Unassembled WGS sequence"/>
</dbReference>
<accession>A0A1M6KWD9</accession>
<name>A0A1M6KWD9_9FIRM</name>
<gene>
    <name evidence="2" type="ORF">SAMN02745243_01006</name>
</gene>
<dbReference type="EMBL" id="FQZY01000013">
    <property type="protein sequence ID" value="SHJ63200.1"/>
    <property type="molecule type" value="Genomic_DNA"/>
</dbReference>
<evidence type="ECO:0000313" key="2">
    <source>
        <dbReference type="EMBL" id="SHJ63200.1"/>
    </source>
</evidence>
<proteinExistence type="predicted"/>
<evidence type="ECO:0000313" key="3">
    <source>
        <dbReference type="Proteomes" id="UP000184301"/>
    </source>
</evidence>